<reference evidence="3 4" key="1">
    <citation type="submission" date="2018-03" db="EMBL/GenBank/DDBJ databases">
        <title>Genomic Encyclopedia of Archaeal and Bacterial Type Strains, Phase II (KMG-II): from individual species to whole genera.</title>
        <authorList>
            <person name="Goeker M."/>
        </authorList>
    </citation>
    <scope>NUCLEOTIDE SEQUENCE [LARGE SCALE GENOMIC DNA]</scope>
    <source>
        <strain evidence="3 4">DSM 25328</strain>
    </source>
</reference>
<feature type="chain" id="PRO_5015481971" evidence="1">
    <location>
        <begin position="23"/>
        <end position="282"/>
    </location>
</feature>
<dbReference type="AlphaFoldDB" id="A0A2T1AGH7"/>
<comment type="caution">
    <text evidence="3">The sequence shown here is derived from an EMBL/GenBank/DDBJ whole genome shotgun (WGS) entry which is preliminary data.</text>
</comment>
<feature type="signal peptide" evidence="1">
    <location>
        <begin position="1"/>
        <end position="22"/>
    </location>
</feature>
<accession>A0A2T1AGH7</accession>
<dbReference type="PROSITE" id="PS50983">
    <property type="entry name" value="FE_B12_PBP"/>
    <property type="match status" value="1"/>
</dbReference>
<dbReference type="Pfam" id="PF01497">
    <property type="entry name" value="Peripla_BP_2"/>
    <property type="match status" value="1"/>
</dbReference>
<evidence type="ECO:0000313" key="4">
    <source>
        <dbReference type="Proteomes" id="UP000237718"/>
    </source>
</evidence>
<dbReference type="InterPro" id="IPR002491">
    <property type="entry name" value="ABC_transptr_periplasmic_BD"/>
</dbReference>
<protein>
    <submittedName>
        <fullName evidence="3">Iron complex transport system substrate-binding protein</fullName>
    </submittedName>
</protein>
<dbReference type="PANTHER" id="PTHR30535">
    <property type="entry name" value="VITAMIN B12-BINDING PROTEIN"/>
    <property type="match status" value="1"/>
</dbReference>
<dbReference type="RefSeq" id="WP_106163911.1">
    <property type="nucleotide sequence ID" value="NZ_PVUF01000006.1"/>
</dbReference>
<dbReference type="OrthoDB" id="9797736at2"/>
<dbReference type="InterPro" id="IPR050902">
    <property type="entry name" value="ABC_Transporter_SBP"/>
</dbReference>
<evidence type="ECO:0000313" key="3">
    <source>
        <dbReference type="EMBL" id="PRZ47657.1"/>
    </source>
</evidence>
<dbReference type="EMBL" id="PVUF01000006">
    <property type="protein sequence ID" value="PRZ47657.1"/>
    <property type="molecule type" value="Genomic_DNA"/>
</dbReference>
<proteinExistence type="predicted"/>
<feature type="domain" description="Fe/B12 periplasmic-binding" evidence="2">
    <location>
        <begin position="25"/>
        <end position="282"/>
    </location>
</feature>
<gene>
    <name evidence="3" type="ORF">CLV89_106190</name>
</gene>
<name>A0A2T1AGH7_TRISK</name>
<dbReference type="SUPFAM" id="SSF53807">
    <property type="entry name" value="Helical backbone' metal receptor"/>
    <property type="match status" value="1"/>
</dbReference>
<dbReference type="Proteomes" id="UP000237718">
    <property type="component" value="Unassembled WGS sequence"/>
</dbReference>
<evidence type="ECO:0000256" key="1">
    <source>
        <dbReference type="SAM" id="SignalP"/>
    </source>
</evidence>
<sequence length="282" mass="29235">MRRTLLAASLSALLCSSLAAQAADRVLSIGGSVTEIIYALGAGDRLIARDTTSTYPEAANDLPDVGYIRALSPEGVLSVDPDLIISEAGAGPVETLEVLTRAEIPFVEVPDGFDGAGILAKVAAVGTALELEEEAAELAEDLRTGLDAVAAKTASLPESERKRVLFILSTRGGRIMASGTHTAADGIIRMAGGINALSDFEGYKLMTDEAISRAAPEVILMMDRGGDHGAPDAELLALPAIVTTPAAKTKSVVRMNGLYLLGFGPRTADAAMDLARALYEGL</sequence>
<evidence type="ECO:0000259" key="2">
    <source>
        <dbReference type="PROSITE" id="PS50983"/>
    </source>
</evidence>
<dbReference type="PANTHER" id="PTHR30535:SF4">
    <property type="entry name" value="HEMIN-BINDING PERIPLASMIC PROTEIN HMUT"/>
    <property type="match status" value="1"/>
</dbReference>
<organism evidence="3 4">
    <name type="scientific">Tritonibacter scottomollicae</name>
    <name type="common">Epibacterium scottomollicae</name>
    <dbReference type="NCBI Taxonomy" id="483013"/>
    <lineage>
        <taxon>Bacteria</taxon>
        <taxon>Pseudomonadati</taxon>
        <taxon>Pseudomonadota</taxon>
        <taxon>Alphaproteobacteria</taxon>
        <taxon>Rhodobacterales</taxon>
        <taxon>Paracoccaceae</taxon>
        <taxon>Tritonibacter</taxon>
    </lineage>
</organism>
<dbReference type="Gene3D" id="3.40.50.1980">
    <property type="entry name" value="Nitrogenase molybdenum iron protein domain"/>
    <property type="match status" value="2"/>
</dbReference>
<keyword evidence="1" id="KW-0732">Signal</keyword>